<dbReference type="GO" id="GO:1904680">
    <property type="term" value="F:peptide transmembrane transporter activity"/>
    <property type="evidence" value="ECO:0007669"/>
    <property type="project" value="TreeGrafter"/>
</dbReference>
<comment type="similarity">
    <text evidence="2">Belongs to the bacterial solute-binding protein 5 family.</text>
</comment>
<comment type="subcellular location">
    <subcellularLocation>
        <location evidence="1">Periplasm</location>
    </subcellularLocation>
</comment>
<dbReference type="PANTHER" id="PTHR30290:SF64">
    <property type="entry name" value="ABC TRANSPORTER PERIPLASMIC BINDING PROTEIN"/>
    <property type="match status" value="1"/>
</dbReference>
<feature type="chain" id="PRO_5032669067" evidence="4">
    <location>
        <begin position="21"/>
        <end position="594"/>
    </location>
</feature>
<dbReference type="Gene3D" id="3.40.190.10">
    <property type="entry name" value="Periplasmic binding protein-like II"/>
    <property type="match status" value="1"/>
</dbReference>
<keyword evidence="7" id="KW-1185">Reference proteome</keyword>
<dbReference type="InterPro" id="IPR030678">
    <property type="entry name" value="Peptide/Ni-bd"/>
</dbReference>
<feature type="signal peptide" evidence="4">
    <location>
        <begin position="1"/>
        <end position="20"/>
    </location>
</feature>
<evidence type="ECO:0000313" key="6">
    <source>
        <dbReference type="EMBL" id="QPH54319.1"/>
    </source>
</evidence>
<dbReference type="InterPro" id="IPR000914">
    <property type="entry name" value="SBP_5_dom"/>
</dbReference>
<evidence type="ECO:0000256" key="1">
    <source>
        <dbReference type="ARBA" id="ARBA00004418"/>
    </source>
</evidence>
<proteinExistence type="inferred from homology"/>
<protein>
    <submittedName>
        <fullName evidence="6">ABC transporter substrate-binding protein</fullName>
    </submittedName>
</protein>
<dbReference type="GO" id="GO:0042884">
    <property type="term" value="P:microcin transport"/>
    <property type="evidence" value="ECO:0007669"/>
    <property type="project" value="TreeGrafter"/>
</dbReference>
<reference evidence="6 7" key="1">
    <citation type="submission" date="2020-11" db="EMBL/GenBank/DDBJ databases">
        <title>Description of Pontivivens ytuae sp. nov. isolated from deep sea sediment of Mariana Trench.</title>
        <authorList>
            <person name="Wang Z."/>
            <person name="Sun Q.-L."/>
            <person name="Xu X.-D."/>
            <person name="Tang Y.-Z."/>
            <person name="Zhang J."/>
        </authorList>
    </citation>
    <scope>NUCLEOTIDE SEQUENCE [LARGE SCALE GENOMIC DNA]</scope>
    <source>
        <strain evidence="6 7">MT2928</strain>
    </source>
</reference>
<accession>A0A7S9LSJ1</accession>
<gene>
    <name evidence="6" type="ORF">I0K15_00635</name>
</gene>
<evidence type="ECO:0000259" key="5">
    <source>
        <dbReference type="Pfam" id="PF00496"/>
    </source>
</evidence>
<evidence type="ECO:0000256" key="3">
    <source>
        <dbReference type="ARBA" id="ARBA00022729"/>
    </source>
</evidence>
<evidence type="ECO:0000256" key="2">
    <source>
        <dbReference type="ARBA" id="ARBA00005695"/>
    </source>
</evidence>
<dbReference type="CDD" id="cd08497">
    <property type="entry name" value="MbnE-like"/>
    <property type="match status" value="1"/>
</dbReference>
<dbReference type="Gene3D" id="3.10.105.10">
    <property type="entry name" value="Dipeptide-binding Protein, Domain 3"/>
    <property type="match status" value="1"/>
</dbReference>
<dbReference type="KEGG" id="poz:I0K15_00635"/>
<dbReference type="PIRSF" id="PIRSF002741">
    <property type="entry name" value="MppA"/>
    <property type="match status" value="1"/>
</dbReference>
<dbReference type="AlphaFoldDB" id="A0A7S9LSJ1"/>
<dbReference type="Proteomes" id="UP000594800">
    <property type="component" value="Chromosome"/>
</dbReference>
<dbReference type="GO" id="GO:0030288">
    <property type="term" value="C:outer membrane-bounded periplasmic space"/>
    <property type="evidence" value="ECO:0007669"/>
    <property type="project" value="TreeGrafter"/>
</dbReference>
<dbReference type="InterPro" id="IPR039424">
    <property type="entry name" value="SBP_5"/>
</dbReference>
<evidence type="ECO:0000313" key="7">
    <source>
        <dbReference type="Proteomes" id="UP000594800"/>
    </source>
</evidence>
<organism evidence="6 7">
    <name type="scientific">Pontivivens ytuae</name>
    <dbReference type="NCBI Taxonomy" id="2789856"/>
    <lineage>
        <taxon>Bacteria</taxon>
        <taxon>Pseudomonadati</taxon>
        <taxon>Pseudomonadota</taxon>
        <taxon>Alphaproteobacteria</taxon>
        <taxon>Rhodobacterales</taxon>
        <taxon>Paracoccaceae</taxon>
        <taxon>Pontivivens</taxon>
    </lineage>
</organism>
<keyword evidence="3 4" id="KW-0732">Signal</keyword>
<evidence type="ECO:0000256" key="4">
    <source>
        <dbReference type="SAM" id="SignalP"/>
    </source>
</evidence>
<dbReference type="GO" id="GO:0015833">
    <property type="term" value="P:peptide transport"/>
    <property type="evidence" value="ECO:0007669"/>
    <property type="project" value="TreeGrafter"/>
</dbReference>
<sequence length="594" mass="66600">MSRVVLALATAFALTSPAVAEPQHGIAMYGEPALPPDFAHLPYANPAAPQGGAIIYGEASTFDSLNPFIQRGRAPWGVRAHTVESLMGRNYDEPFALYGLLAESVETGPNREWVEFTLNPAARFSDGSPVTVEDVVWSMQILGEEGHGRYRAAWDGVESWEQTGERSVRFNLTGENLELPLILAMRPILKKGDWDDRDFTASNLDPFVASGPYTVGAFEPGRFIEFDRNPDYWGNELGFNRGRHNFETIRYEFFGNGDAAWQGFTSGETNMRVEWDAARWATEYDFPRAERGEVVLSEVPHQRPTGMEGFVMNTRRDIFADIRVRDAMIHAFNFEWINGRLNEGLPERITSYFSNSQLAFEGEATGLERELLEPFADTLPADVFEAYALPEGDDDVRNRRNLRTAQRLLADAGWTLQNGALVNEAGTPFAFEILLGASENEPVANIYADALGRLGMDVTITLVDSAQYTERLLDYDYDMVPITWRMSLSPGTEQRLYWGSDGVTEQGSRNYMGVDSPAVDALIENLIDAGSEEEFLATTRALDRVLTTGRYVVPFWHTPVTLVAHGAELHYPEELPIYGYWIGFAPDVWWYEAN</sequence>
<dbReference type="GO" id="GO:0043190">
    <property type="term" value="C:ATP-binding cassette (ABC) transporter complex"/>
    <property type="evidence" value="ECO:0007669"/>
    <property type="project" value="InterPro"/>
</dbReference>
<dbReference type="SUPFAM" id="SSF53850">
    <property type="entry name" value="Periplasmic binding protein-like II"/>
    <property type="match status" value="1"/>
</dbReference>
<feature type="domain" description="Solute-binding protein family 5" evidence="5">
    <location>
        <begin position="97"/>
        <end position="498"/>
    </location>
</feature>
<dbReference type="Pfam" id="PF00496">
    <property type="entry name" value="SBP_bac_5"/>
    <property type="match status" value="1"/>
</dbReference>
<name>A0A7S9LSJ1_9RHOB</name>
<dbReference type="PANTHER" id="PTHR30290">
    <property type="entry name" value="PERIPLASMIC BINDING COMPONENT OF ABC TRANSPORTER"/>
    <property type="match status" value="1"/>
</dbReference>
<dbReference type="EMBL" id="CP064942">
    <property type="protein sequence ID" value="QPH54319.1"/>
    <property type="molecule type" value="Genomic_DNA"/>
</dbReference>